<keyword evidence="5" id="KW-0411">Iron-sulfur</keyword>
<dbReference type="PANTHER" id="PTHR43498">
    <property type="entry name" value="FERREDOXIN:COB-COM HETERODISULFIDE REDUCTASE SUBUNIT A"/>
    <property type="match status" value="1"/>
</dbReference>
<evidence type="ECO:0000313" key="7">
    <source>
        <dbReference type="Proteomes" id="UP000316855"/>
    </source>
</evidence>
<dbReference type="Proteomes" id="UP000316855">
    <property type="component" value="Chromosome"/>
</dbReference>
<keyword evidence="3" id="KW-0560">Oxidoreductase</keyword>
<dbReference type="InterPro" id="IPR039650">
    <property type="entry name" value="HdrA-like"/>
</dbReference>
<evidence type="ECO:0000256" key="4">
    <source>
        <dbReference type="ARBA" id="ARBA00023004"/>
    </source>
</evidence>
<evidence type="ECO:0000256" key="1">
    <source>
        <dbReference type="ARBA" id="ARBA00022485"/>
    </source>
</evidence>
<dbReference type="RefSeq" id="WP_145224199.1">
    <property type="nucleotide sequence ID" value="NZ_CP036343.1"/>
</dbReference>
<dbReference type="GO" id="GO:0046872">
    <property type="term" value="F:metal ion binding"/>
    <property type="evidence" value="ECO:0007669"/>
    <property type="project" value="UniProtKB-KW"/>
</dbReference>
<dbReference type="Pfam" id="PF12831">
    <property type="entry name" value="FAD_oxidored"/>
    <property type="match status" value="1"/>
</dbReference>
<keyword evidence="2" id="KW-0479">Metal-binding</keyword>
<protein>
    <submittedName>
        <fullName evidence="6">Soluble pyridine nucleotide transhydrogenase</fullName>
    </submittedName>
</protein>
<dbReference type="PANTHER" id="PTHR43498:SF1">
    <property type="entry name" value="COB--COM HETERODISULFIDE REDUCTASE IRON-SULFUR SUBUNIT A"/>
    <property type="match status" value="1"/>
</dbReference>
<dbReference type="GO" id="GO:0051539">
    <property type="term" value="F:4 iron, 4 sulfur cluster binding"/>
    <property type="evidence" value="ECO:0007669"/>
    <property type="project" value="UniProtKB-KW"/>
</dbReference>
<dbReference type="AlphaFoldDB" id="A0A517V7W5"/>
<proteinExistence type="predicted"/>
<dbReference type="GO" id="GO:0016491">
    <property type="term" value="F:oxidoreductase activity"/>
    <property type="evidence" value="ECO:0007669"/>
    <property type="project" value="UniProtKB-KW"/>
</dbReference>
<evidence type="ECO:0000256" key="3">
    <source>
        <dbReference type="ARBA" id="ARBA00023002"/>
    </source>
</evidence>
<dbReference type="InterPro" id="IPR036188">
    <property type="entry name" value="FAD/NAD-bd_sf"/>
</dbReference>
<dbReference type="Gene3D" id="3.50.50.60">
    <property type="entry name" value="FAD/NAD(P)-binding domain"/>
    <property type="match status" value="1"/>
</dbReference>
<evidence type="ECO:0000256" key="5">
    <source>
        <dbReference type="ARBA" id="ARBA00023014"/>
    </source>
</evidence>
<dbReference type="KEGG" id="gax:Pan161_07190"/>
<dbReference type="OrthoDB" id="287984at2"/>
<keyword evidence="4" id="KW-0408">Iron</keyword>
<organism evidence="6 7">
    <name type="scientific">Gimesia algae</name>
    <dbReference type="NCBI Taxonomy" id="2527971"/>
    <lineage>
        <taxon>Bacteria</taxon>
        <taxon>Pseudomonadati</taxon>
        <taxon>Planctomycetota</taxon>
        <taxon>Planctomycetia</taxon>
        <taxon>Planctomycetales</taxon>
        <taxon>Planctomycetaceae</taxon>
        <taxon>Gimesia</taxon>
    </lineage>
</organism>
<accession>A0A517V7W5</accession>
<sequence length="534" mass="59409" precursor="true">MSAILQTDIVILGGTPAGIAAAIAAARLGRSVLLIEPQSHLGGMSTSGLGKSDVERRHLIGGLFQEFTQRIHQYYLDHYEPESKDVSLCQNGYYFEPSVAETVFHDMLEHPQIKILTKHRLVSATTSENRLIAIEIIDTTAGTSQAVRAQTFIDATYEGDLFAAAGADFRLGRESRNEFNEPHAGQIYFDYQRQQFLPGSTGAGDDRLPAYTYRLCLTTDPANAAQLTEPPPDYDRSHYLGYFEDLAAGRLAGPLQLKPGRGYEPAHFNTMVRAFSITPLPNRKTDVNINPRPLGFPFPELNRGYVMGDTATRLAISTNIRNRTLGLLWFLQNDKQIPPAQREIACQYHLPSDEFTDNDHFPWQLYIREARRLKGEFTLTERQITHQPEQGINQSEIEAFPDTIAIGEFPIDSFPCQTRQPGDTIVLEGYLGMLDQITRPYEIPYRIMIPQTIDGLIVPVAASTTHVAFSSIRMEPTWMALGQAAGIAAHLAIQAQCAPRNIPINELQQQLARVGQILKHHPASTSSSAKEPLS</sequence>
<keyword evidence="7" id="KW-1185">Reference proteome</keyword>
<reference evidence="6 7" key="1">
    <citation type="submission" date="2019-02" db="EMBL/GenBank/DDBJ databases">
        <title>Deep-cultivation of Planctomycetes and their phenomic and genomic characterization uncovers novel biology.</title>
        <authorList>
            <person name="Wiegand S."/>
            <person name="Jogler M."/>
            <person name="Boedeker C."/>
            <person name="Pinto D."/>
            <person name="Vollmers J."/>
            <person name="Rivas-Marin E."/>
            <person name="Kohn T."/>
            <person name="Peeters S.H."/>
            <person name="Heuer A."/>
            <person name="Rast P."/>
            <person name="Oberbeckmann S."/>
            <person name="Bunk B."/>
            <person name="Jeske O."/>
            <person name="Meyerdierks A."/>
            <person name="Storesund J.E."/>
            <person name="Kallscheuer N."/>
            <person name="Luecker S."/>
            <person name="Lage O.M."/>
            <person name="Pohl T."/>
            <person name="Merkel B.J."/>
            <person name="Hornburger P."/>
            <person name="Mueller R.-W."/>
            <person name="Bruemmer F."/>
            <person name="Labrenz M."/>
            <person name="Spormann A.M."/>
            <person name="Op den Camp H."/>
            <person name="Overmann J."/>
            <person name="Amann R."/>
            <person name="Jetten M.S.M."/>
            <person name="Mascher T."/>
            <person name="Medema M.H."/>
            <person name="Devos D.P."/>
            <person name="Kaster A.-K."/>
            <person name="Ovreas L."/>
            <person name="Rohde M."/>
            <person name="Galperin M.Y."/>
            <person name="Jogler C."/>
        </authorList>
    </citation>
    <scope>NUCLEOTIDE SEQUENCE [LARGE SCALE GENOMIC DNA]</scope>
    <source>
        <strain evidence="6 7">Pan161</strain>
    </source>
</reference>
<gene>
    <name evidence="6" type="ORF">Pan161_07190</name>
</gene>
<keyword evidence="1" id="KW-0004">4Fe-4S</keyword>
<dbReference type="EMBL" id="CP036343">
    <property type="protein sequence ID" value="QDT89094.1"/>
    <property type="molecule type" value="Genomic_DNA"/>
</dbReference>
<evidence type="ECO:0000256" key="2">
    <source>
        <dbReference type="ARBA" id="ARBA00022723"/>
    </source>
</evidence>
<evidence type="ECO:0000313" key="6">
    <source>
        <dbReference type="EMBL" id="QDT89094.1"/>
    </source>
</evidence>
<dbReference type="SUPFAM" id="SSF51905">
    <property type="entry name" value="FAD/NAD(P)-binding domain"/>
    <property type="match status" value="1"/>
</dbReference>
<name>A0A517V7W5_9PLAN</name>